<dbReference type="OrthoDB" id="153025at2"/>
<reference evidence="6" key="1">
    <citation type="submission" date="2016-10" db="EMBL/GenBank/DDBJ databases">
        <authorList>
            <person name="Varghese N."/>
            <person name="Submissions S."/>
        </authorList>
    </citation>
    <scope>NUCLEOTIDE SEQUENCE [LARGE SCALE GENOMIC DNA]</scope>
    <source>
        <strain evidence="6">DSM 10146</strain>
    </source>
</reference>
<keyword evidence="2" id="KW-0328">Glycosyltransferase</keyword>
<dbReference type="EMBL" id="FNAV01000003">
    <property type="protein sequence ID" value="SDE42280.1"/>
    <property type="molecule type" value="Genomic_DNA"/>
</dbReference>
<dbReference type="RefSeq" id="WP_089956687.1">
    <property type="nucleotide sequence ID" value="NZ_FNAV01000003.1"/>
</dbReference>
<dbReference type="SUPFAM" id="SSF53448">
    <property type="entry name" value="Nucleotide-diphospho-sugar transferases"/>
    <property type="match status" value="1"/>
</dbReference>
<dbReference type="Pfam" id="PF13641">
    <property type="entry name" value="Glyco_tranf_2_3"/>
    <property type="match status" value="1"/>
</dbReference>
<keyword evidence="6" id="KW-1185">Reference proteome</keyword>
<feature type="region of interest" description="Disordered" evidence="4">
    <location>
        <begin position="293"/>
        <end position="315"/>
    </location>
</feature>
<evidence type="ECO:0000313" key="5">
    <source>
        <dbReference type="EMBL" id="SDE42280.1"/>
    </source>
</evidence>
<dbReference type="Proteomes" id="UP000198994">
    <property type="component" value="Unassembled WGS sequence"/>
</dbReference>
<evidence type="ECO:0000256" key="3">
    <source>
        <dbReference type="ARBA" id="ARBA00022679"/>
    </source>
</evidence>
<dbReference type="GO" id="GO:0016757">
    <property type="term" value="F:glycosyltransferase activity"/>
    <property type="evidence" value="ECO:0007669"/>
    <property type="project" value="UniProtKB-KW"/>
</dbReference>
<dbReference type="PANTHER" id="PTHR43179">
    <property type="entry name" value="RHAMNOSYLTRANSFERASE WBBL"/>
    <property type="match status" value="1"/>
</dbReference>
<protein>
    <submittedName>
        <fullName evidence="5">Glycosyltransferase like family 2</fullName>
    </submittedName>
</protein>
<evidence type="ECO:0000256" key="2">
    <source>
        <dbReference type="ARBA" id="ARBA00022676"/>
    </source>
</evidence>
<sequence>MGVPPVSVVIVSRGRPQALRLCLTAVAQLDHPGFEVIVVACPEGAAAASARPHADRIKLVPFDTPNISAARNLGIAHAAGEAVAFLDDDAVPEPTWLGHLCAPFEAAEVAATGGYVRGRNGIDYQWTARSVTGRAEEAPLALGGMEAQVFAPMPGRAVKLQGTNMAHRRSVLAGLGGFDPAYRFFLDETDLDLRLAAAGHAVAVVPRAQVHHGYAESARRGADRTPRDLTEIGASLAVFLRRHCPEAERGAAWLTFRAEQRRRLLEYMRRGPLGPDDVLRLLAGLDRGYRDGETRPLSAPEPIGPAKTPFLPFPGRPGAPRDVLAGRLWSRRKTRVEAARLAGLGHVVSVFRFSHTALYHQMSFRPEGYWEQTGGLWGRSIRSGRIIRPCLFRSRVHAEVERVADIRGSSQKNSGLLLQAQN</sequence>
<dbReference type="STRING" id="282683.SAMN04488105_103332"/>
<dbReference type="Gene3D" id="3.90.550.10">
    <property type="entry name" value="Spore Coat Polysaccharide Biosynthesis Protein SpsA, Chain A"/>
    <property type="match status" value="1"/>
</dbReference>
<dbReference type="InterPro" id="IPR029044">
    <property type="entry name" value="Nucleotide-diphossugar_trans"/>
</dbReference>
<dbReference type="AlphaFoldDB" id="A0A1G7CU42"/>
<organism evidence="5 6">
    <name type="scientific">Salipiger thiooxidans</name>
    <dbReference type="NCBI Taxonomy" id="282683"/>
    <lineage>
        <taxon>Bacteria</taxon>
        <taxon>Pseudomonadati</taxon>
        <taxon>Pseudomonadota</taxon>
        <taxon>Alphaproteobacteria</taxon>
        <taxon>Rhodobacterales</taxon>
        <taxon>Roseobacteraceae</taxon>
        <taxon>Salipiger</taxon>
    </lineage>
</organism>
<proteinExistence type="inferred from homology"/>
<accession>A0A1G7CU42</accession>
<dbReference type="PANTHER" id="PTHR43179:SF12">
    <property type="entry name" value="GALACTOFURANOSYLTRANSFERASE GLFT2"/>
    <property type="match status" value="1"/>
</dbReference>
<name>A0A1G7CU42_9RHOB</name>
<keyword evidence="3 5" id="KW-0808">Transferase</keyword>
<comment type="similarity">
    <text evidence="1">Belongs to the glycosyltransferase 2 family.</text>
</comment>
<gene>
    <name evidence="5" type="ORF">SAMN04488105_103332</name>
</gene>
<evidence type="ECO:0000256" key="4">
    <source>
        <dbReference type="SAM" id="MobiDB-lite"/>
    </source>
</evidence>
<evidence type="ECO:0000256" key="1">
    <source>
        <dbReference type="ARBA" id="ARBA00006739"/>
    </source>
</evidence>
<evidence type="ECO:0000313" key="6">
    <source>
        <dbReference type="Proteomes" id="UP000198994"/>
    </source>
</evidence>